<evidence type="ECO:0000256" key="1">
    <source>
        <dbReference type="ARBA" id="ARBA00022679"/>
    </source>
</evidence>
<feature type="domain" description="HipA N-terminal subdomain 1" evidence="4">
    <location>
        <begin position="8"/>
        <end position="114"/>
    </location>
</feature>
<comment type="caution">
    <text evidence="5">The sequence shown here is derived from an EMBL/GenBank/DDBJ whole genome shotgun (WGS) entry which is preliminary data.</text>
</comment>
<dbReference type="Gene3D" id="1.10.1070.20">
    <property type="match status" value="1"/>
</dbReference>
<reference evidence="5" key="1">
    <citation type="submission" date="2019-03" db="EMBL/GenBank/DDBJ databases">
        <title>Single cell metagenomics reveals metabolic interactions within the superorganism composed of flagellate Streblomastix strix and complex community of Bacteroidetes bacteria on its surface.</title>
        <authorList>
            <person name="Treitli S.C."/>
            <person name="Kolisko M."/>
            <person name="Husnik F."/>
            <person name="Keeling P."/>
            <person name="Hampl V."/>
        </authorList>
    </citation>
    <scope>NUCLEOTIDE SEQUENCE</scope>
    <source>
        <strain evidence="5">STM</strain>
    </source>
</reference>
<keyword evidence="1" id="KW-0808">Transferase</keyword>
<dbReference type="InterPro" id="IPR017508">
    <property type="entry name" value="HipA_N1"/>
</dbReference>
<organism evidence="5">
    <name type="scientific">termite gut metagenome</name>
    <dbReference type="NCBI Taxonomy" id="433724"/>
    <lineage>
        <taxon>unclassified sequences</taxon>
        <taxon>metagenomes</taxon>
        <taxon>organismal metagenomes</taxon>
    </lineage>
</organism>
<keyword evidence="2" id="KW-0418">Kinase</keyword>
<dbReference type="AlphaFoldDB" id="A0A5J4RXX9"/>
<dbReference type="InterPro" id="IPR052028">
    <property type="entry name" value="HipA_Ser/Thr_kinase"/>
</dbReference>
<evidence type="ECO:0008006" key="6">
    <source>
        <dbReference type="Google" id="ProtNLM"/>
    </source>
</evidence>
<dbReference type="Pfam" id="PF07804">
    <property type="entry name" value="HipA_C"/>
    <property type="match status" value="1"/>
</dbReference>
<sequence length="366" mass="41367">MNKKLVVEVYLGGKHVGMLVLTPKELCAFEYDKDFLKNGVSISPFSLPLQSGVFVAKRDPFRGGFGVFDDSLPDGWGNLVLDRYLQQKGINPYKLTVLERLTLVGSTGRGALEYRPDESVDIEDSSFDFNKLAAESEKILASDYSGGSLETLYQYGGSPGGARPKIFAKIEGKEWLVKFKSASDPIDVGQKEYEYSLLARECGIEMPETQLFEDKYFGVRRYDRTTEGKIHTISIAGLLNADYRIPCLDYTDLLILCRKLTLDMEQVYMLFRQMVFNVAICNRDDHAKNFSFQLKGSKWQLSPAYDVLPSNGFNGYHTTTVNNQGDPSWEDVLTVASNVGLNMKRAKNICDEIIEKCKVKNMYMRR</sequence>
<evidence type="ECO:0000313" key="5">
    <source>
        <dbReference type="EMBL" id="KAA6337853.1"/>
    </source>
</evidence>
<dbReference type="PANTHER" id="PTHR37419:SF8">
    <property type="entry name" value="TOXIN YJJJ"/>
    <property type="match status" value="1"/>
</dbReference>
<accession>A0A5J4RXX9</accession>
<evidence type="ECO:0000259" key="4">
    <source>
        <dbReference type="Pfam" id="PF13657"/>
    </source>
</evidence>
<protein>
    <recommendedName>
        <fullName evidence="6">Serine/threonine-protein kinase HipA</fullName>
    </recommendedName>
</protein>
<dbReference type="Pfam" id="PF13657">
    <property type="entry name" value="Couple_hipA"/>
    <property type="match status" value="1"/>
</dbReference>
<feature type="domain" description="HipA-like C-terminal" evidence="3">
    <location>
        <begin position="158"/>
        <end position="357"/>
    </location>
</feature>
<dbReference type="GO" id="GO:0005829">
    <property type="term" value="C:cytosol"/>
    <property type="evidence" value="ECO:0007669"/>
    <property type="project" value="TreeGrafter"/>
</dbReference>
<dbReference type="InterPro" id="IPR012893">
    <property type="entry name" value="HipA-like_C"/>
</dbReference>
<evidence type="ECO:0000256" key="2">
    <source>
        <dbReference type="ARBA" id="ARBA00022777"/>
    </source>
</evidence>
<name>A0A5J4RXX9_9ZZZZ</name>
<gene>
    <name evidence="5" type="ORF">EZS27_014104</name>
</gene>
<dbReference type="EMBL" id="SNRY01000666">
    <property type="protein sequence ID" value="KAA6337853.1"/>
    <property type="molecule type" value="Genomic_DNA"/>
</dbReference>
<evidence type="ECO:0000259" key="3">
    <source>
        <dbReference type="Pfam" id="PF07804"/>
    </source>
</evidence>
<dbReference type="PANTHER" id="PTHR37419">
    <property type="entry name" value="SERINE/THREONINE-PROTEIN KINASE TOXIN HIPA"/>
    <property type="match status" value="1"/>
</dbReference>
<proteinExistence type="predicted"/>
<dbReference type="GO" id="GO:0004674">
    <property type="term" value="F:protein serine/threonine kinase activity"/>
    <property type="evidence" value="ECO:0007669"/>
    <property type="project" value="TreeGrafter"/>
</dbReference>